<dbReference type="PIRSF" id="PIRSF028998">
    <property type="entry name" value="GINS_Psf2_subgr"/>
    <property type="match status" value="1"/>
</dbReference>
<comment type="subcellular location">
    <subcellularLocation>
        <location evidence="1 6">Nucleus</location>
    </subcellularLocation>
</comment>
<dbReference type="CDD" id="cd21694">
    <property type="entry name" value="GINS_B_Psf2"/>
    <property type="match status" value="1"/>
</dbReference>
<comment type="similarity">
    <text evidence="2 6">Belongs to the GINS2/PSF2 family.</text>
</comment>
<feature type="domain" description="GINS subunit" evidence="7">
    <location>
        <begin position="75"/>
        <end position="179"/>
    </location>
</feature>
<dbReference type="Proteomes" id="UP000242525">
    <property type="component" value="Unassembled WGS sequence"/>
</dbReference>
<dbReference type="GO" id="GO:0000727">
    <property type="term" value="P:double-strand break repair via break-induced replication"/>
    <property type="evidence" value="ECO:0007669"/>
    <property type="project" value="TreeGrafter"/>
</dbReference>
<sequence>MALPNKLQQTLLPSELNHIAENTLIGILPRQSLDPITFIGLKTPRLRPLQKAQVPLWFACILKEKSKCSIVPPTWLQESELQSVYDEEVRHADRFSPRLPWHWMEVSAILLRVARDDLESPGHVIRGLLRDIREVRQAKARQGLQQLNDAHMRMDGLGALEINEIRPFVGGVMDQLRELVATVPVREEEIEEDEDEF</sequence>
<dbReference type="FunFam" id="1.20.58.1020:FF:000001">
    <property type="entry name" value="DNA replication complex GINS protein PSF2"/>
    <property type="match status" value="1"/>
</dbReference>
<dbReference type="OrthoDB" id="1938138at2759"/>
<dbReference type="PANTHER" id="PTHR12772">
    <property type="entry name" value="DNA REPLICATION COMPLEX GINS PROTEIN PSF2"/>
    <property type="match status" value="1"/>
</dbReference>
<dbReference type="InterPro" id="IPR036224">
    <property type="entry name" value="GINS_bundle-like_dom_sf"/>
</dbReference>
<reference evidence="9" key="1">
    <citation type="submission" date="2014-03" db="EMBL/GenBank/DDBJ databases">
        <authorList>
            <person name="Casaregola S."/>
        </authorList>
    </citation>
    <scope>NUCLEOTIDE SEQUENCE [LARGE SCALE GENOMIC DNA]</scope>
    <source>
        <strain evidence="9">CLIB 918</strain>
    </source>
</reference>
<gene>
    <name evidence="9" type="ORF">BN980_GECA20s00241g</name>
</gene>
<dbReference type="GO" id="GO:0006260">
    <property type="term" value="P:DNA replication"/>
    <property type="evidence" value="ECO:0007669"/>
    <property type="project" value="UniProtKB-KW"/>
</dbReference>
<dbReference type="Gene3D" id="1.20.58.1020">
    <property type="match status" value="1"/>
</dbReference>
<comment type="subunit">
    <text evidence="6">Component of the GINS complex.</text>
</comment>
<dbReference type="InterPro" id="IPR056784">
    <property type="entry name" value="PSF2_N"/>
</dbReference>
<protein>
    <recommendedName>
        <fullName evidence="3 6">DNA replication complex GINS protein PSF2</fullName>
    </recommendedName>
</protein>
<comment type="caution">
    <text evidence="9">The sequence shown here is derived from an EMBL/GenBank/DDBJ whole genome shotgun (WGS) entry which is preliminary data.</text>
</comment>
<name>A0A0J9XIK5_GEOCN</name>
<evidence type="ECO:0000256" key="4">
    <source>
        <dbReference type="ARBA" id="ARBA00022705"/>
    </source>
</evidence>
<dbReference type="EMBL" id="CCBN010000020">
    <property type="protein sequence ID" value="CDO57265.1"/>
    <property type="molecule type" value="Genomic_DNA"/>
</dbReference>
<accession>A0A0J9XIK5</accession>
<dbReference type="Gene3D" id="3.40.5.50">
    <property type="match status" value="1"/>
</dbReference>
<dbReference type="CDD" id="cd11712">
    <property type="entry name" value="GINS_A_psf2"/>
    <property type="match status" value="1"/>
</dbReference>
<dbReference type="STRING" id="1173061.A0A0J9XIK5"/>
<dbReference type="PANTHER" id="PTHR12772:SF0">
    <property type="entry name" value="DNA REPLICATION COMPLEX GINS PROTEIN PSF2"/>
    <property type="match status" value="1"/>
</dbReference>
<keyword evidence="5 6" id="KW-0539">Nucleus</keyword>
<dbReference type="SUPFAM" id="SSF158573">
    <property type="entry name" value="GINS helical bundle-like"/>
    <property type="match status" value="1"/>
</dbReference>
<dbReference type="AlphaFoldDB" id="A0A0J9XIK5"/>
<dbReference type="GO" id="GO:0000811">
    <property type="term" value="C:GINS complex"/>
    <property type="evidence" value="ECO:0007669"/>
    <property type="project" value="TreeGrafter"/>
</dbReference>
<evidence type="ECO:0000256" key="5">
    <source>
        <dbReference type="ARBA" id="ARBA00023242"/>
    </source>
</evidence>
<dbReference type="InterPro" id="IPR007257">
    <property type="entry name" value="GINS_Psf2"/>
</dbReference>
<proteinExistence type="inferred from homology"/>
<evidence type="ECO:0000256" key="2">
    <source>
        <dbReference type="ARBA" id="ARBA00010565"/>
    </source>
</evidence>
<feature type="domain" description="DNA replication complex GINS protein PSF2 N-terminal" evidence="8">
    <location>
        <begin position="13"/>
        <end position="71"/>
    </location>
</feature>
<dbReference type="Pfam" id="PF25005">
    <property type="entry name" value="PSF2_N"/>
    <property type="match status" value="1"/>
</dbReference>
<evidence type="ECO:0000259" key="7">
    <source>
        <dbReference type="Pfam" id="PF05916"/>
    </source>
</evidence>
<evidence type="ECO:0000259" key="8">
    <source>
        <dbReference type="Pfam" id="PF25005"/>
    </source>
</evidence>
<evidence type="ECO:0000313" key="10">
    <source>
        <dbReference type="Proteomes" id="UP000242525"/>
    </source>
</evidence>
<dbReference type="Pfam" id="PF05916">
    <property type="entry name" value="Sld5"/>
    <property type="match status" value="1"/>
</dbReference>
<evidence type="ECO:0000256" key="3">
    <source>
        <dbReference type="ARBA" id="ARBA00015139"/>
    </source>
</evidence>
<organism evidence="9 10">
    <name type="scientific">Geotrichum candidum</name>
    <name type="common">Oospora lactis</name>
    <name type="synonym">Dipodascus geotrichum</name>
    <dbReference type="NCBI Taxonomy" id="1173061"/>
    <lineage>
        <taxon>Eukaryota</taxon>
        <taxon>Fungi</taxon>
        <taxon>Dikarya</taxon>
        <taxon>Ascomycota</taxon>
        <taxon>Saccharomycotina</taxon>
        <taxon>Dipodascomycetes</taxon>
        <taxon>Dipodascales</taxon>
        <taxon>Dipodascaceae</taxon>
        <taxon>Geotrichum</taxon>
    </lineage>
</organism>
<evidence type="ECO:0000313" key="9">
    <source>
        <dbReference type="EMBL" id="CDO57265.1"/>
    </source>
</evidence>
<keyword evidence="4 6" id="KW-0235">DNA replication</keyword>
<evidence type="ECO:0000256" key="1">
    <source>
        <dbReference type="ARBA" id="ARBA00004123"/>
    </source>
</evidence>
<dbReference type="InterPro" id="IPR021151">
    <property type="entry name" value="GINS_A"/>
</dbReference>
<dbReference type="SUPFAM" id="SSF160059">
    <property type="entry name" value="PriA/YqbF domain"/>
    <property type="match status" value="1"/>
</dbReference>
<evidence type="ECO:0000256" key="6">
    <source>
        <dbReference type="PIRNR" id="PIRNR028998"/>
    </source>
</evidence>
<keyword evidence="10" id="KW-1185">Reference proteome</keyword>